<reference evidence="3" key="1">
    <citation type="submission" date="2025-08" db="UniProtKB">
        <authorList>
            <consortium name="RefSeq"/>
        </authorList>
    </citation>
    <scope>IDENTIFICATION</scope>
</reference>
<feature type="signal peptide" evidence="1">
    <location>
        <begin position="1"/>
        <end position="20"/>
    </location>
</feature>
<name>A0A9W3BFN9_BIOGL</name>
<feature type="chain" id="PRO_5040977224" evidence="1">
    <location>
        <begin position="21"/>
        <end position="164"/>
    </location>
</feature>
<protein>
    <submittedName>
        <fullName evidence="3">Uncharacterized protein LOC106061514</fullName>
    </submittedName>
</protein>
<organism evidence="2 3">
    <name type="scientific">Biomphalaria glabrata</name>
    <name type="common">Bloodfluke planorb</name>
    <name type="synonym">Freshwater snail</name>
    <dbReference type="NCBI Taxonomy" id="6526"/>
    <lineage>
        <taxon>Eukaryota</taxon>
        <taxon>Metazoa</taxon>
        <taxon>Spiralia</taxon>
        <taxon>Lophotrochozoa</taxon>
        <taxon>Mollusca</taxon>
        <taxon>Gastropoda</taxon>
        <taxon>Heterobranchia</taxon>
        <taxon>Euthyneura</taxon>
        <taxon>Panpulmonata</taxon>
        <taxon>Hygrophila</taxon>
        <taxon>Lymnaeoidea</taxon>
        <taxon>Planorbidae</taxon>
        <taxon>Biomphalaria</taxon>
    </lineage>
</organism>
<gene>
    <name evidence="3" type="primary">LOC106061514</name>
</gene>
<accession>A0A9W3BFN9</accession>
<dbReference type="RefSeq" id="XP_055898251.1">
    <property type="nucleotide sequence ID" value="XM_056042276.1"/>
</dbReference>
<sequence>MLFKIGYVFLLGLFCVLGQSDEVDTAPSDVDDAPSEVDNDVDGIDYIELEYDIDWDAVDDYLDSLQKRDFWGDVAKWAKIAGDVATAANGRDVRRKDLSLALKKRDFWEDVAKWAKIAGDVATAANGRDVRRKDLSLALKKRDFWEDVANWAPGVAAIASRDVA</sequence>
<proteinExistence type="predicted"/>
<keyword evidence="2" id="KW-1185">Reference proteome</keyword>
<evidence type="ECO:0000313" key="2">
    <source>
        <dbReference type="Proteomes" id="UP001165740"/>
    </source>
</evidence>
<evidence type="ECO:0000313" key="3">
    <source>
        <dbReference type="RefSeq" id="XP_055898251.1"/>
    </source>
</evidence>
<dbReference type="GeneID" id="106061514"/>
<evidence type="ECO:0000256" key="1">
    <source>
        <dbReference type="SAM" id="SignalP"/>
    </source>
</evidence>
<dbReference type="Proteomes" id="UP001165740">
    <property type="component" value="Chromosome 9"/>
</dbReference>
<dbReference type="AlphaFoldDB" id="A0A9W3BFN9"/>
<keyword evidence="1" id="KW-0732">Signal</keyword>